<organism evidence="1 2">
    <name type="scientific">Penicillium oxalicum (strain 114-2 / CGMCC 5302)</name>
    <name type="common">Penicillium decumbens</name>
    <dbReference type="NCBI Taxonomy" id="933388"/>
    <lineage>
        <taxon>Eukaryota</taxon>
        <taxon>Fungi</taxon>
        <taxon>Dikarya</taxon>
        <taxon>Ascomycota</taxon>
        <taxon>Pezizomycotina</taxon>
        <taxon>Eurotiomycetes</taxon>
        <taxon>Eurotiomycetidae</taxon>
        <taxon>Eurotiales</taxon>
        <taxon>Aspergillaceae</taxon>
        <taxon>Penicillium</taxon>
    </lineage>
</organism>
<gene>
    <name evidence="1" type="ORF">PDE_05892</name>
</gene>
<dbReference type="EMBL" id="KB644412">
    <property type="protein sequence ID" value="EPS30938.1"/>
    <property type="molecule type" value="Genomic_DNA"/>
</dbReference>
<name>S8AX79_PENO1</name>
<sequence>MAKSPKGEKKKECSSSSKLFTNLRKVTPQSQGFIMFTLSSSLILVGDQAARTDSVSGQSPLRAVGCSNVSSFLTSRIIMIGHKAKGSRTFIAPSNPIVYPVDERFTGHVS</sequence>
<accession>S8AX79</accession>
<evidence type="ECO:0000313" key="1">
    <source>
        <dbReference type="EMBL" id="EPS30938.1"/>
    </source>
</evidence>
<dbReference type="AlphaFoldDB" id="S8AX79"/>
<proteinExistence type="predicted"/>
<evidence type="ECO:0000313" key="2">
    <source>
        <dbReference type="Proteomes" id="UP000019376"/>
    </source>
</evidence>
<dbReference type="Proteomes" id="UP000019376">
    <property type="component" value="Unassembled WGS sequence"/>
</dbReference>
<protein>
    <submittedName>
        <fullName evidence="1">Uncharacterized protein</fullName>
    </submittedName>
</protein>
<keyword evidence="2" id="KW-1185">Reference proteome</keyword>
<dbReference type="HOGENOM" id="CLU_2171907_0_0_1"/>
<reference evidence="1 2" key="1">
    <citation type="journal article" date="2013" name="PLoS ONE">
        <title>Genomic and secretomic analyses reveal unique features of the lignocellulolytic enzyme system of Penicillium decumbens.</title>
        <authorList>
            <person name="Liu G."/>
            <person name="Zhang L."/>
            <person name="Wei X."/>
            <person name="Zou G."/>
            <person name="Qin Y."/>
            <person name="Ma L."/>
            <person name="Li J."/>
            <person name="Zheng H."/>
            <person name="Wang S."/>
            <person name="Wang C."/>
            <person name="Xun L."/>
            <person name="Zhao G.-P."/>
            <person name="Zhou Z."/>
            <person name="Qu Y."/>
        </authorList>
    </citation>
    <scope>NUCLEOTIDE SEQUENCE [LARGE SCALE GENOMIC DNA]</scope>
    <source>
        <strain evidence="2">114-2 / CGMCC 5302</strain>
    </source>
</reference>